<evidence type="ECO:0000313" key="1">
    <source>
        <dbReference type="EMBL" id="TNC28498.1"/>
    </source>
</evidence>
<dbReference type="RefSeq" id="WP_139095276.1">
    <property type="nucleotide sequence ID" value="NZ_VDFW01000003.1"/>
</dbReference>
<protein>
    <submittedName>
        <fullName evidence="1">Uncharacterized protein</fullName>
    </submittedName>
</protein>
<evidence type="ECO:0000313" key="2">
    <source>
        <dbReference type="Proteomes" id="UP000305546"/>
    </source>
</evidence>
<dbReference type="AlphaFoldDB" id="A0A5C4M9M8"/>
<dbReference type="Proteomes" id="UP000305546">
    <property type="component" value="Unassembled WGS sequence"/>
</dbReference>
<reference evidence="1 2" key="1">
    <citation type="submission" date="2019-06" db="EMBL/GenBank/DDBJ databases">
        <title>Amycolatopsis alkalitolerans sp. nov., isolated from Gastrodia elata Blume.</title>
        <authorList>
            <person name="Narsing Rao M.P."/>
            <person name="Li W.J."/>
        </authorList>
    </citation>
    <scope>NUCLEOTIDE SEQUENCE [LARGE SCALE GENOMIC DNA]</scope>
    <source>
        <strain evidence="1 2">SYSUP0005</strain>
    </source>
</reference>
<name>A0A5C4M9M8_9PSEU</name>
<dbReference type="EMBL" id="VDFW01000003">
    <property type="protein sequence ID" value="TNC28498.1"/>
    <property type="molecule type" value="Genomic_DNA"/>
</dbReference>
<comment type="caution">
    <text evidence="1">The sequence shown here is derived from an EMBL/GenBank/DDBJ whole genome shotgun (WGS) entry which is preliminary data.</text>
</comment>
<gene>
    <name evidence="1" type="ORF">FG385_04260</name>
</gene>
<organism evidence="1 2">
    <name type="scientific">Amycolatopsis alkalitolerans</name>
    <dbReference type="NCBI Taxonomy" id="2547244"/>
    <lineage>
        <taxon>Bacteria</taxon>
        <taxon>Bacillati</taxon>
        <taxon>Actinomycetota</taxon>
        <taxon>Actinomycetes</taxon>
        <taxon>Pseudonocardiales</taxon>
        <taxon>Pseudonocardiaceae</taxon>
        <taxon>Amycolatopsis</taxon>
    </lineage>
</organism>
<proteinExistence type="predicted"/>
<sequence>MYSLGELHAQLGAFRAKLAEATGHTNRAVELLDEARETIVTAFEQAEPWLPPQLALAEARLHQDADRLAAADELVSGYQASL</sequence>
<accession>A0A5C4M9M8</accession>
<dbReference type="OrthoDB" id="3556805at2"/>
<keyword evidence="2" id="KW-1185">Reference proteome</keyword>